<reference evidence="3" key="1">
    <citation type="journal article" date="2014" name="Proc. Natl. Acad. Sci. U.S.A.">
        <title>Extensive sampling of basidiomycete genomes demonstrates inadequacy of the white-rot/brown-rot paradigm for wood decay fungi.</title>
        <authorList>
            <person name="Riley R."/>
            <person name="Salamov A.A."/>
            <person name="Brown D.W."/>
            <person name="Nagy L.G."/>
            <person name="Floudas D."/>
            <person name="Held B.W."/>
            <person name="Levasseur A."/>
            <person name="Lombard V."/>
            <person name="Morin E."/>
            <person name="Otillar R."/>
            <person name="Lindquist E.A."/>
            <person name="Sun H."/>
            <person name="LaButti K.M."/>
            <person name="Schmutz J."/>
            <person name="Jabbour D."/>
            <person name="Luo H."/>
            <person name="Baker S.E."/>
            <person name="Pisabarro A.G."/>
            <person name="Walton J.D."/>
            <person name="Blanchette R.A."/>
            <person name="Henrissat B."/>
            <person name="Martin F."/>
            <person name="Cullen D."/>
            <person name="Hibbett D.S."/>
            <person name="Grigoriev I.V."/>
        </authorList>
    </citation>
    <scope>NUCLEOTIDE SEQUENCE [LARGE SCALE GENOMIC DNA]</scope>
    <source>
        <strain evidence="3">MUCL 33604</strain>
    </source>
</reference>
<proteinExistence type="predicted"/>
<evidence type="ECO:0000313" key="3">
    <source>
        <dbReference type="Proteomes" id="UP000027265"/>
    </source>
</evidence>
<dbReference type="AlphaFoldDB" id="A0A067P7U1"/>
<feature type="compositionally biased region" description="Acidic residues" evidence="1">
    <location>
        <begin position="141"/>
        <end position="150"/>
    </location>
</feature>
<organism evidence="2 3">
    <name type="scientific">Jaapia argillacea MUCL 33604</name>
    <dbReference type="NCBI Taxonomy" id="933084"/>
    <lineage>
        <taxon>Eukaryota</taxon>
        <taxon>Fungi</taxon>
        <taxon>Dikarya</taxon>
        <taxon>Basidiomycota</taxon>
        <taxon>Agaricomycotina</taxon>
        <taxon>Agaricomycetes</taxon>
        <taxon>Agaricomycetidae</taxon>
        <taxon>Jaapiales</taxon>
        <taxon>Jaapiaceae</taxon>
        <taxon>Jaapia</taxon>
    </lineage>
</organism>
<dbReference type="HOGENOM" id="CLU_1586731_0_0_1"/>
<name>A0A067P7U1_9AGAM</name>
<feature type="compositionally biased region" description="Low complexity" evidence="1">
    <location>
        <begin position="121"/>
        <end position="138"/>
    </location>
</feature>
<dbReference type="OrthoDB" id="3065220at2759"/>
<dbReference type="Proteomes" id="UP000027265">
    <property type="component" value="Unassembled WGS sequence"/>
</dbReference>
<gene>
    <name evidence="2" type="ORF">JAAARDRAFT_200467</name>
</gene>
<accession>A0A067P7U1</accession>
<evidence type="ECO:0000313" key="2">
    <source>
        <dbReference type="EMBL" id="KDQ49885.1"/>
    </source>
</evidence>
<dbReference type="EMBL" id="KL197771">
    <property type="protein sequence ID" value="KDQ49885.1"/>
    <property type="molecule type" value="Genomic_DNA"/>
</dbReference>
<dbReference type="InParanoid" id="A0A067P7U1"/>
<keyword evidence="3" id="KW-1185">Reference proteome</keyword>
<sequence>MNWRYHWVLLRKFRRQLFVIRAATITGTELKSGSKGTGGRATSAYTIHMTFNHEIPDSVTKGWDGAIKRAKKGLPEPESKVDLSGVPALFLTAVPRSRSSVLDFDSKGKGKPPATEEALSEGEASGGSESSGDECTGSGIEGDEANESDSSESGGDVPRSVTPKTSGT</sequence>
<protein>
    <submittedName>
        <fullName evidence="2">Uncharacterized protein</fullName>
    </submittedName>
</protein>
<evidence type="ECO:0000256" key="1">
    <source>
        <dbReference type="SAM" id="MobiDB-lite"/>
    </source>
</evidence>
<feature type="region of interest" description="Disordered" evidence="1">
    <location>
        <begin position="100"/>
        <end position="168"/>
    </location>
</feature>